<dbReference type="GO" id="GO:0009395">
    <property type="term" value="P:phospholipid catabolic process"/>
    <property type="evidence" value="ECO:0007669"/>
    <property type="project" value="TreeGrafter"/>
</dbReference>
<dbReference type="Proteomes" id="UP000291343">
    <property type="component" value="Unassembled WGS sequence"/>
</dbReference>
<name>A0A482XP45_LAOST</name>
<comment type="caution">
    <text evidence="8">The sequence shown here is derived from an EMBL/GenBank/DDBJ whole genome shotgun (WGS) entry which is preliminary data.</text>
</comment>
<dbReference type="PANTHER" id="PTHR12370">
    <property type="entry name" value="PHOSPHOLIPASE B-RELATED"/>
    <property type="match status" value="1"/>
</dbReference>
<comment type="similarity">
    <text evidence="1 7">Belongs to the phospholipase B-like family.</text>
</comment>
<evidence type="ECO:0000256" key="1">
    <source>
        <dbReference type="ARBA" id="ARBA00007835"/>
    </source>
</evidence>
<dbReference type="EMBL" id="QKKF02003416">
    <property type="protein sequence ID" value="RZF47703.1"/>
    <property type="molecule type" value="Genomic_DNA"/>
</dbReference>
<accession>A0A482XP45</accession>
<dbReference type="InterPro" id="IPR007000">
    <property type="entry name" value="PLipase_B-like"/>
</dbReference>
<evidence type="ECO:0000313" key="9">
    <source>
        <dbReference type="Proteomes" id="UP000291343"/>
    </source>
</evidence>
<feature type="chain" id="PRO_5019616279" description="Phospholipase B-like" evidence="7">
    <location>
        <begin position="19"/>
        <end position="553"/>
    </location>
</feature>
<dbReference type="AlphaFoldDB" id="A0A482XP45"/>
<dbReference type="SMR" id="A0A482XP45"/>
<keyword evidence="3 7" id="KW-0378">Hydrolase</keyword>
<evidence type="ECO:0000256" key="7">
    <source>
        <dbReference type="RuleBase" id="RU364138"/>
    </source>
</evidence>
<dbReference type="OrthoDB" id="443524at2759"/>
<feature type="signal peptide" evidence="7">
    <location>
        <begin position="1"/>
        <end position="18"/>
    </location>
</feature>
<evidence type="ECO:0000256" key="3">
    <source>
        <dbReference type="ARBA" id="ARBA00022801"/>
    </source>
</evidence>
<dbReference type="EC" id="3.1.1.-" evidence="7"/>
<evidence type="ECO:0000256" key="4">
    <source>
        <dbReference type="ARBA" id="ARBA00022963"/>
    </source>
</evidence>
<evidence type="ECO:0000256" key="2">
    <source>
        <dbReference type="ARBA" id="ARBA00022729"/>
    </source>
</evidence>
<evidence type="ECO:0000313" key="8">
    <source>
        <dbReference type="EMBL" id="RZF47703.1"/>
    </source>
</evidence>
<keyword evidence="2 7" id="KW-0732">Signal</keyword>
<reference evidence="8 9" key="1">
    <citation type="journal article" date="2017" name="Gigascience">
        <title>Genome sequence of the small brown planthopper, Laodelphax striatellus.</title>
        <authorList>
            <person name="Zhu J."/>
            <person name="Jiang F."/>
            <person name="Wang X."/>
            <person name="Yang P."/>
            <person name="Bao Y."/>
            <person name="Zhao W."/>
            <person name="Wang W."/>
            <person name="Lu H."/>
            <person name="Wang Q."/>
            <person name="Cui N."/>
            <person name="Li J."/>
            <person name="Chen X."/>
            <person name="Luo L."/>
            <person name="Yu J."/>
            <person name="Kang L."/>
            <person name="Cui F."/>
        </authorList>
    </citation>
    <scope>NUCLEOTIDE SEQUENCE [LARGE SCALE GENOMIC DNA]</scope>
    <source>
        <strain evidence="8">Lst14</strain>
    </source>
</reference>
<dbReference type="GO" id="GO:0005576">
    <property type="term" value="C:extracellular region"/>
    <property type="evidence" value="ECO:0007669"/>
    <property type="project" value="TreeGrafter"/>
</dbReference>
<keyword evidence="5 7" id="KW-0443">Lipid metabolism</keyword>
<gene>
    <name evidence="8" type="ORF">LSTR_LSTR013421</name>
</gene>
<dbReference type="InParanoid" id="A0A482XP45"/>
<evidence type="ECO:0000256" key="5">
    <source>
        <dbReference type="ARBA" id="ARBA00023098"/>
    </source>
</evidence>
<dbReference type="PANTHER" id="PTHR12370:SF3">
    <property type="entry name" value="PHOSPHOLIPASE B-LIKE 2-RELATED"/>
    <property type="match status" value="1"/>
</dbReference>
<organism evidence="8 9">
    <name type="scientific">Laodelphax striatellus</name>
    <name type="common">Small brown planthopper</name>
    <name type="synonym">Delphax striatella</name>
    <dbReference type="NCBI Taxonomy" id="195883"/>
    <lineage>
        <taxon>Eukaryota</taxon>
        <taxon>Metazoa</taxon>
        <taxon>Ecdysozoa</taxon>
        <taxon>Arthropoda</taxon>
        <taxon>Hexapoda</taxon>
        <taxon>Insecta</taxon>
        <taxon>Pterygota</taxon>
        <taxon>Neoptera</taxon>
        <taxon>Paraneoptera</taxon>
        <taxon>Hemiptera</taxon>
        <taxon>Auchenorrhyncha</taxon>
        <taxon>Fulgoroidea</taxon>
        <taxon>Delphacidae</taxon>
        <taxon>Criomorphinae</taxon>
        <taxon>Laodelphax</taxon>
    </lineage>
</organism>
<keyword evidence="6" id="KW-0325">Glycoprotein</keyword>
<dbReference type="Gene3D" id="3.60.60.30">
    <property type="match status" value="1"/>
</dbReference>
<keyword evidence="9" id="KW-1185">Reference proteome</keyword>
<dbReference type="GO" id="GO:0004620">
    <property type="term" value="F:phospholipase activity"/>
    <property type="evidence" value="ECO:0007669"/>
    <property type="project" value="InterPro"/>
</dbReference>
<protein>
    <recommendedName>
        <fullName evidence="7">Phospholipase B-like</fullName>
        <ecNumber evidence="7">3.1.1.-</ecNumber>
    </recommendedName>
</protein>
<comment type="function">
    <text evidence="7">Putative phospholipase.</text>
</comment>
<keyword evidence="4 7" id="KW-0442">Lipid degradation</keyword>
<sequence>MLLKIICLLVWCCCCVWAHRPNTFYFTQISSAVNKSVDVIEGVAKTDAAWTARGYFDNKINRTGFGYLEIETNIKFDSQSQAYHAGYLEGFLTADLIYSRWHNTVRDWCKDDRENCEKIDAFIDKNSKWIREKLKENGNDPYWYQLELFYAQMSGMLEGYNINTKHEKLGASDILWLNLMTEVGEIQLINNQSSTPKRDTDHCSALVKIMPNNSDIYFGHVTWGEYAEMLRILKKYVFHYRRSPQDPTLIAGFEMSMSSYPGTIVSVDDFYLISSGLAVMETTNAVFNRSLYAGIKPEGIVWEEFRSMVSNRLAVDGKAWHEMFGKYNSGTYNNQWMVFDYNKFKKGKNLESGALWVGEQLPHYFTHKDLTNVLVEKGYWSSFNIPYFKDVYRMSGYEQKSNADGTWYSYTEAPRPKIFARDQGKVHDMDSFMSLMRSNDFSKDPFAACNCTPPYSAAGAIASRKDLNPAEGKGVQERKCAGATDAKLTNSELFKDLKFVAISGPTTGTDAMLPVFKWSESPFQNRSHMSLPDEFNFHPVTYQWRYQQEIVFQ</sequence>
<evidence type="ECO:0000256" key="6">
    <source>
        <dbReference type="ARBA" id="ARBA00023180"/>
    </source>
</evidence>
<proteinExistence type="inferred from homology"/>
<dbReference type="Pfam" id="PF04916">
    <property type="entry name" value="Phospholip_B"/>
    <property type="match status" value="1"/>
</dbReference>